<dbReference type="GeneID" id="114334618"/>
<dbReference type="GO" id="GO:0046872">
    <property type="term" value="F:metal ion binding"/>
    <property type="evidence" value="ECO:0007669"/>
    <property type="project" value="UniProtKB-KW"/>
</dbReference>
<dbReference type="Gene3D" id="3.30.70.330">
    <property type="match status" value="1"/>
</dbReference>
<dbReference type="InParanoid" id="A0A6P7G0A7"/>
<feature type="compositionally biased region" description="Low complexity" evidence="9">
    <location>
        <begin position="181"/>
        <end position="198"/>
    </location>
</feature>
<dbReference type="PROSITE" id="PS00115">
    <property type="entry name" value="RNA_POL_II_REPEAT"/>
    <property type="match status" value="1"/>
</dbReference>
<keyword evidence="6" id="KW-0238">DNA-binding</keyword>
<dbReference type="GO" id="GO:0006366">
    <property type="term" value="P:transcription by RNA polymerase II"/>
    <property type="evidence" value="ECO:0007669"/>
    <property type="project" value="InterPro"/>
</dbReference>
<feature type="region of interest" description="Disordered" evidence="9">
    <location>
        <begin position="181"/>
        <end position="221"/>
    </location>
</feature>
<comment type="subcellular location">
    <subcellularLocation>
        <location evidence="1">Nucleus</location>
    </subcellularLocation>
</comment>
<dbReference type="AlphaFoldDB" id="A0A6P7G0A7"/>
<dbReference type="Proteomes" id="UP001652700">
    <property type="component" value="Unplaced"/>
</dbReference>
<dbReference type="SUPFAM" id="SSF54928">
    <property type="entry name" value="RNA-binding domain, RBD"/>
    <property type="match status" value="1"/>
</dbReference>
<evidence type="ECO:0000256" key="1">
    <source>
        <dbReference type="ARBA" id="ARBA00004123"/>
    </source>
</evidence>
<evidence type="ECO:0000313" key="11">
    <source>
        <dbReference type="Proteomes" id="UP001652700"/>
    </source>
</evidence>
<dbReference type="GO" id="GO:0003677">
    <property type="term" value="F:DNA binding"/>
    <property type="evidence" value="ECO:0007669"/>
    <property type="project" value="UniProtKB-KW"/>
</dbReference>
<keyword evidence="8" id="KW-0539">Nucleus</keyword>
<reference evidence="10" key="2">
    <citation type="submission" date="2025-05" db="UniProtKB">
        <authorList>
            <consortium name="EnsemblMetazoa"/>
        </authorList>
    </citation>
    <scope>IDENTIFICATION</scope>
</reference>
<dbReference type="InterPro" id="IPR000684">
    <property type="entry name" value="RNA_pol_II_repeat_euk"/>
</dbReference>
<evidence type="ECO:0000256" key="5">
    <source>
        <dbReference type="ARBA" id="ARBA00022833"/>
    </source>
</evidence>
<reference evidence="12" key="1">
    <citation type="submission" date="2025-04" db="UniProtKB">
        <authorList>
            <consortium name="RefSeq"/>
        </authorList>
    </citation>
    <scope>IDENTIFICATION</scope>
    <source>
        <tissue evidence="12">Whole insect</tissue>
    </source>
</reference>
<dbReference type="InterPro" id="IPR035979">
    <property type="entry name" value="RBD_domain_sf"/>
</dbReference>
<dbReference type="KEGG" id="dvv:114334618"/>
<proteinExistence type="predicted"/>
<dbReference type="GO" id="GO:0005634">
    <property type="term" value="C:nucleus"/>
    <property type="evidence" value="ECO:0007669"/>
    <property type="project" value="UniProtKB-SubCell"/>
</dbReference>
<protein>
    <submittedName>
        <fullName evidence="12">DNA-directed RNA polymerase II subunit 1-like</fullName>
    </submittedName>
</protein>
<organism evidence="12">
    <name type="scientific">Diabrotica virgifera virgifera</name>
    <name type="common">western corn rootworm</name>
    <dbReference type="NCBI Taxonomy" id="50390"/>
    <lineage>
        <taxon>Eukaryota</taxon>
        <taxon>Metazoa</taxon>
        <taxon>Ecdysozoa</taxon>
        <taxon>Arthropoda</taxon>
        <taxon>Hexapoda</taxon>
        <taxon>Insecta</taxon>
        <taxon>Pterygota</taxon>
        <taxon>Neoptera</taxon>
        <taxon>Endopterygota</taxon>
        <taxon>Coleoptera</taxon>
        <taxon>Polyphaga</taxon>
        <taxon>Cucujiformia</taxon>
        <taxon>Chrysomeloidea</taxon>
        <taxon>Chrysomelidae</taxon>
        <taxon>Galerucinae</taxon>
        <taxon>Diabroticina</taxon>
        <taxon>Diabroticites</taxon>
        <taxon>Diabrotica</taxon>
    </lineage>
</organism>
<keyword evidence="3" id="KW-0479">Metal-binding</keyword>
<evidence type="ECO:0000256" key="3">
    <source>
        <dbReference type="ARBA" id="ARBA00022723"/>
    </source>
</evidence>
<evidence type="ECO:0000256" key="7">
    <source>
        <dbReference type="ARBA" id="ARBA00023163"/>
    </source>
</evidence>
<keyword evidence="4" id="KW-0677">Repeat</keyword>
<gene>
    <name evidence="12" type="primary">LOC114334618</name>
</gene>
<keyword evidence="11" id="KW-1185">Reference proteome</keyword>
<dbReference type="CDD" id="cd00590">
    <property type="entry name" value="RRM_SF"/>
    <property type="match status" value="1"/>
</dbReference>
<keyword evidence="2" id="KW-0597">Phosphoprotein</keyword>
<evidence type="ECO:0000313" key="10">
    <source>
        <dbReference type="EnsemblMetazoa" id="XP_028140497.1"/>
    </source>
</evidence>
<dbReference type="OrthoDB" id="6797168at2759"/>
<evidence type="ECO:0000313" key="12">
    <source>
        <dbReference type="RefSeq" id="XP_028140497.1"/>
    </source>
</evidence>
<dbReference type="RefSeq" id="XP_028140497.1">
    <property type="nucleotide sequence ID" value="XM_028284696.1"/>
</dbReference>
<evidence type="ECO:0000256" key="2">
    <source>
        <dbReference type="ARBA" id="ARBA00022553"/>
    </source>
</evidence>
<keyword evidence="5" id="KW-0862">Zinc</keyword>
<evidence type="ECO:0000256" key="8">
    <source>
        <dbReference type="ARBA" id="ARBA00023242"/>
    </source>
</evidence>
<evidence type="ECO:0000256" key="6">
    <source>
        <dbReference type="ARBA" id="ARBA00023125"/>
    </source>
</evidence>
<dbReference type="EnsemblMetazoa" id="XM_028284696.2">
    <property type="protein sequence ID" value="XP_028140497.1"/>
    <property type="gene ID" value="LOC114334618"/>
</dbReference>
<name>A0A6P7G0A7_DIAVI</name>
<dbReference type="InterPro" id="IPR012677">
    <property type="entry name" value="Nucleotide-bd_a/b_plait_sf"/>
</dbReference>
<sequence>MVKRSRCARFVNLTKGTTPDELIQHIQRFVPLVGDVEKIHIGEDYCLQLIFAYVIFKCHNDASRVVSRLNQTKWKNLCLNVEIIGPYLEYTGYHSEEEPDIQEGPAIKRIKREMDFKIIEDNLMDLYPSCPPCSPNYLPTSQCYSPTSPSYSPTSLRYPATSPVYRPSSPSFSPMSLNYTPTSPSYSPCSPSYTPRSPAYTPPAYNPRLEDNIEDLPISKL</sequence>
<accession>A0A6P7G0A7</accession>
<keyword evidence="7" id="KW-0804">Transcription</keyword>
<evidence type="ECO:0000256" key="4">
    <source>
        <dbReference type="ARBA" id="ARBA00022737"/>
    </source>
</evidence>
<evidence type="ECO:0000256" key="9">
    <source>
        <dbReference type="SAM" id="MobiDB-lite"/>
    </source>
</evidence>